<dbReference type="EMBL" id="BAAANC010000001">
    <property type="protein sequence ID" value="GAA1511553.1"/>
    <property type="molecule type" value="Genomic_DNA"/>
</dbReference>
<name>A0ABN2A543_9ACTN</name>
<proteinExistence type="predicted"/>
<accession>A0ABN2A543</accession>
<dbReference type="RefSeq" id="WP_344168962.1">
    <property type="nucleotide sequence ID" value="NZ_BAAANC010000001.1"/>
</dbReference>
<evidence type="ECO:0000256" key="1">
    <source>
        <dbReference type="SAM" id="MobiDB-lite"/>
    </source>
</evidence>
<sequence length="69" mass="7550">MSWTWRFETAAGEPADPGDLGTADFSAQGDAESWLGEIWRELADQGVAQVYLLEDGREVYGPMSLAAQE</sequence>
<organism evidence="2 3">
    <name type="scientific">Kribbella lupini</name>
    <dbReference type="NCBI Taxonomy" id="291602"/>
    <lineage>
        <taxon>Bacteria</taxon>
        <taxon>Bacillati</taxon>
        <taxon>Actinomycetota</taxon>
        <taxon>Actinomycetes</taxon>
        <taxon>Propionibacteriales</taxon>
        <taxon>Kribbellaceae</taxon>
        <taxon>Kribbella</taxon>
    </lineage>
</organism>
<feature type="region of interest" description="Disordered" evidence="1">
    <location>
        <begin position="1"/>
        <end position="24"/>
    </location>
</feature>
<dbReference type="Proteomes" id="UP001500363">
    <property type="component" value="Unassembled WGS sequence"/>
</dbReference>
<reference evidence="2 3" key="1">
    <citation type="journal article" date="2019" name="Int. J. Syst. Evol. Microbiol.">
        <title>The Global Catalogue of Microorganisms (GCM) 10K type strain sequencing project: providing services to taxonomists for standard genome sequencing and annotation.</title>
        <authorList>
            <consortium name="The Broad Institute Genomics Platform"/>
            <consortium name="The Broad Institute Genome Sequencing Center for Infectious Disease"/>
            <person name="Wu L."/>
            <person name="Ma J."/>
        </authorList>
    </citation>
    <scope>NUCLEOTIDE SEQUENCE [LARGE SCALE GENOMIC DNA]</scope>
    <source>
        <strain evidence="2 3">JCM 14303</strain>
    </source>
</reference>
<protein>
    <submittedName>
        <fullName evidence="2">Uncharacterized protein</fullName>
    </submittedName>
</protein>
<keyword evidence="3" id="KW-1185">Reference proteome</keyword>
<evidence type="ECO:0000313" key="2">
    <source>
        <dbReference type="EMBL" id="GAA1511553.1"/>
    </source>
</evidence>
<gene>
    <name evidence="2" type="ORF">GCM10009741_06190</name>
</gene>
<comment type="caution">
    <text evidence="2">The sequence shown here is derived from an EMBL/GenBank/DDBJ whole genome shotgun (WGS) entry which is preliminary data.</text>
</comment>
<evidence type="ECO:0000313" key="3">
    <source>
        <dbReference type="Proteomes" id="UP001500363"/>
    </source>
</evidence>